<dbReference type="InterPro" id="IPR052895">
    <property type="entry name" value="HetReg/Transcr_Mod"/>
</dbReference>
<dbReference type="PANTHER" id="PTHR24148:SF64">
    <property type="entry name" value="HETEROKARYON INCOMPATIBILITY DOMAIN-CONTAINING PROTEIN"/>
    <property type="match status" value="1"/>
</dbReference>
<name>W3XLI4_PESFW</name>
<evidence type="ECO:0000259" key="1">
    <source>
        <dbReference type="Pfam" id="PF06985"/>
    </source>
</evidence>
<dbReference type="GeneID" id="19265769"/>
<dbReference type="HOGENOM" id="CLU_004184_7_4_1"/>
<protein>
    <recommendedName>
        <fullName evidence="1">Heterokaryon incompatibility domain-containing protein</fullName>
    </recommendedName>
</protein>
<feature type="domain" description="Heterokaryon incompatibility" evidence="1">
    <location>
        <begin position="3"/>
        <end position="149"/>
    </location>
</feature>
<dbReference type="Proteomes" id="UP000030651">
    <property type="component" value="Unassembled WGS sequence"/>
</dbReference>
<dbReference type="Pfam" id="PF06985">
    <property type="entry name" value="HET"/>
    <property type="match status" value="1"/>
</dbReference>
<evidence type="ECO:0000313" key="3">
    <source>
        <dbReference type="Proteomes" id="UP000030651"/>
    </source>
</evidence>
<reference evidence="3" key="1">
    <citation type="journal article" date="2015" name="BMC Genomics">
        <title>Genomic and transcriptomic analysis of the endophytic fungus Pestalotiopsis fici reveals its lifestyle and high potential for synthesis of natural products.</title>
        <authorList>
            <person name="Wang X."/>
            <person name="Zhang X."/>
            <person name="Liu L."/>
            <person name="Xiang M."/>
            <person name="Wang W."/>
            <person name="Sun X."/>
            <person name="Che Y."/>
            <person name="Guo L."/>
            <person name="Liu G."/>
            <person name="Guo L."/>
            <person name="Wang C."/>
            <person name="Yin W.B."/>
            <person name="Stadler M."/>
            <person name="Zhang X."/>
            <person name="Liu X."/>
        </authorList>
    </citation>
    <scope>NUCLEOTIDE SEQUENCE [LARGE SCALE GENOMIC DNA]</scope>
    <source>
        <strain evidence="3">W106-1 / CGMCC3.15140</strain>
    </source>
</reference>
<gene>
    <name evidence="2" type="ORF">PFICI_00756</name>
</gene>
<proteinExistence type="predicted"/>
<keyword evidence="3" id="KW-1185">Reference proteome</keyword>
<dbReference type="Pfam" id="PF26639">
    <property type="entry name" value="Het-6_barrel"/>
    <property type="match status" value="1"/>
</dbReference>
<organism evidence="2 3">
    <name type="scientific">Pestalotiopsis fici (strain W106-1 / CGMCC3.15140)</name>
    <dbReference type="NCBI Taxonomy" id="1229662"/>
    <lineage>
        <taxon>Eukaryota</taxon>
        <taxon>Fungi</taxon>
        <taxon>Dikarya</taxon>
        <taxon>Ascomycota</taxon>
        <taxon>Pezizomycotina</taxon>
        <taxon>Sordariomycetes</taxon>
        <taxon>Xylariomycetidae</taxon>
        <taxon>Amphisphaeriales</taxon>
        <taxon>Sporocadaceae</taxon>
        <taxon>Pestalotiopsis</taxon>
    </lineage>
</organism>
<dbReference type="InterPro" id="IPR010730">
    <property type="entry name" value="HET"/>
</dbReference>
<dbReference type="EMBL" id="KI912109">
    <property type="protein sequence ID" value="ETS86928.1"/>
    <property type="molecule type" value="Genomic_DNA"/>
</dbReference>
<dbReference type="AlphaFoldDB" id="W3XLI4"/>
<evidence type="ECO:0000313" key="2">
    <source>
        <dbReference type="EMBL" id="ETS86928.1"/>
    </source>
</evidence>
<dbReference type="OMA" id="MWVFQEI"/>
<accession>W3XLI4</accession>
<dbReference type="InParanoid" id="W3XLI4"/>
<dbReference type="PANTHER" id="PTHR24148">
    <property type="entry name" value="ANKYRIN REPEAT DOMAIN-CONTAINING PROTEIN 39 HOMOLOG-RELATED"/>
    <property type="match status" value="1"/>
</dbReference>
<dbReference type="eggNOG" id="ENOG502T4CC">
    <property type="taxonomic scope" value="Eukaryota"/>
</dbReference>
<dbReference type="OrthoDB" id="2157530at2759"/>
<dbReference type="RefSeq" id="XP_007827528.1">
    <property type="nucleotide sequence ID" value="XM_007829337.1"/>
</dbReference>
<dbReference type="KEGG" id="pfy:PFICI_00756"/>
<sequence length="576" mass="65615">MCTIIINGMEFSVTRTLYTTLRYLRHTTLERVFWIDGVCINQKDTLERNHQVAQMGQIYSCARCVRIWLGEATVDIGAAMDLVSASQNGVIKNWTIENWAIESWPTPNWQTKHIQQRVVLCVRSYRVGASSLTKLLKRPYWQRMWVFQEIVLAKRAVVHCGSFEVDWSSFREMDGVMADQRLWAEVPMNESWVHDLRRAFFGIAQFCVERDQSAYLNNVLYPTRNLKCTDPRDKLYALMGVCEMSRSLGFVPDYTRSVCHVYTDFTRSLIDRQKDFSNLLTAGLWNCKNGIDICLPTWVPDYRGTHGVNIRYLAASYLEHFNASKGRKGFYLFQHDEEGELTRLQVRGSVFDTVKNTAMFANGKETRQILEVLVDQESLGPTQPLLSARTLLDSFFRIMVFEDPTTSPETNRDRLARLAVGFAYDLLTAGTPSSGSRTSENTFAAIIDFLSSLKTSLESHPFEALGESYLKLMEEDPEQLHWFREEYLARSRETSQGSTPSFFSTQRHCIGKGVTSVSPGDVVAVIFGCRIPVVLRSSGRFYQLVGPCYVHGAMNGEVVRELGTIPGVEEQDIILV</sequence>